<dbReference type="InterPro" id="IPR024775">
    <property type="entry name" value="DinB-like"/>
</dbReference>
<dbReference type="KEGG" id="lcre:Pla8534_13560"/>
<keyword evidence="3" id="KW-1185">Reference proteome</keyword>
<evidence type="ECO:0000313" key="2">
    <source>
        <dbReference type="EMBL" id="QDU93576.1"/>
    </source>
</evidence>
<dbReference type="SUPFAM" id="SSF109854">
    <property type="entry name" value="DinB/YfiT-like putative metalloenzymes"/>
    <property type="match status" value="1"/>
</dbReference>
<protein>
    <submittedName>
        <fullName evidence="2">DinB superfamily protein</fullName>
    </submittedName>
</protein>
<gene>
    <name evidence="2" type="ORF">Pla8534_13560</name>
</gene>
<sequence>MSLKQILHRQLIAARETSEKLLEDFHTPEQWTKQVCDGSNHALWFAGHMGVSDNFWISLIAPERSQENAEFQRLFGLGSQPSANPQDYPSPEEVLQVMRERRQVLLEILADLTEEDLARPTPAGTPEFLPDLGGVLETAIWHEGLHSGQLTVHRRALGHQPLQ</sequence>
<dbReference type="OrthoDB" id="267642at2"/>
<dbReference type="EMBL" id="CP036433">
    <property type="protein sequence ID" value="QDU93576.1"/>
    <property type="molecule type" value="Genomic_DNA"/>
</dbReference>
<evidence type="ECO:0000313" key="3">
    <source>
        <dbReference type="Proteomes" id="UP000317648"/>
    </source>
</evidence>
<dbReference type="Pfam" id="PF12867">
    <property type="entry name" value="DinB_2"/>
    <property type="match status" value="1"/>
</dbReference>
<dbReference type="InterPro" id="IPR034660">
    <property type="entry name" value="DinB/YfiT-like"/>
</dbReference>
<evidence type="ECO:0000259" key="1">
    <source>
        <dbReference type="Pfam" id="PF12867"/>
    </source>
</evidence>
<dbReference type="Gene3D" id="1.20.120.450">
    <property type="entry name" value="dinb family like domain"/>
    <property type="match status" value="1"/>
</dbReference>
<dbReference type="Proteomes" id="UP000317648">
    <property type="component" value="Chromosome"/>
</dbReference>
<dbReference type="RefSeq" id="WP_145050506.1">
    <property type="nucleotide sequence ID" value="NZ_CP036433.1"/>
</dbReference>
<name>A0A518DP23_9BACT</name>
<reference evidence="2 3" key="1">
    <citation type="submission" date="2019-02" db="EMBL/GenBank/DDBJ databases">
        <title>Deep-cultivation of Planctomycetes and their phenomic and genomic characterization uncovers novel biology.</title>
        <authorList>
            <person name="Wiegand S."/>
            <person name="Jogler M."/>
            <person name="Boedeker C."/>
            <person name="Pinto D."/>
            <person name="Vollmers J."/>
            <person name="Rivas-Marin E."/>
            <person name="Kohn T."/>
            <person name="Peeters S.H."/>
            <person name="Heuer A."/>
            <person name="Rast P."/>
            <person name="Oberbeckmann S."/>
            <person name="Bunk B."/>
            <person name="Jeske O."/>
            <person name="Meyerdierks A."/>
            <person name="Storesund J.E."/>
            <person name="Kallscheuer N."/>
            <person name="Luecker S."/>
            <person name="Lage O.M."/>
            <person name="Pohl T."/>
            <person name="Merkel B.J."/>
            <person name="Hornburger P."/>
            <person name="Mueller R.-W."/>
            <person name="Bruemmer F."/>
            <person name="Labrenz M."/>
            <person name="Spormann A.M."/>
            <person name="Op den Camp H."/>
            <person name="Overmann J."/>
            <person name="Amann R."/>
            <person name="Jetten M.S.M."/>
            <person name="Mascher T."/>
            <person name="Medema M.H."/>
            <person name="Devos D.P."/>
            <person name="Kaster A.-K."/>
            <person name="Ovreas L."/>
            <person name="Rohde M."/>
            <person name="Galperin M.Y."/>
            <person name="Jogler C."/>
        </authorList>
    </citation>
    <scope>NUCLEOTIDE SEQUENCE [LARGE SCALE GENOMIC DNA]</scope>
    <source>
        <strain evidence="2 3">Pla85_3_4</strain>
    </source>
</reference>
<organism evidence="2 3">
    <name type="scientific">Lignipirellula cremea</name>
    <dbReference type="NCBI Taxonomy" id="2528010"/>
    <lineage>
        <taxon>Bacteria</taxon>
        <taxon>Pseudomonadati</taxon>
        <taxon>Planctomycetota</taxon>
        <taxon>Planctomycetia</taxon>
        <taxon>Pirellulales</taxon>
        <taxon>Pirellulaceae</taxon>
        <taxon>Lignipirellula</taxon>
    </lineage>
</organism>
<proteinExistence type="predicted"/>
<accession>A0A518DP23</accession>
<dbReference type="AlphaFoldDB" id="A0A518DP23"/>
<feature type="domain" description="DinB-like" evidence="1">
    <location>
        <begin position="10"/>
        <end position="150"/>
    </location>
</feature>